<proteinExistence type="predicted"/>
<sequence length="594" mass="67001">MVQQQTPFVIFDFLDKALFGGKLRGMVYMRWKTMVSSSPGTTSAPGVVSDIPRICIELNKSPFEVNEAAIDDLLDSLIHQMIHAFFLVACGAQPKCAKQDGRLMDGLHFGVIMYTIRDITRRCQDGILDLIFYAAERVDYCGGHNDGGGYIAIDPRGGAVGSAPADGQSHCNHDNRKIRPAQIKNWQVEGYSVAIDLDMESKGNDIYDLGADNVLVKSDRLTGPPSSSYVELLWDDKRIIVPREKAVKYKSIKKPLEKNSRMELQVPECDFATFCQVYNFFTKGSTGSESHQFRTENASIGMHTKGPPVILNNASSTAKSDAGLIVHLQLFKVAEAIKFEELEQHVLQQLWSLPATVDDPIEALKILYNDEDTSGPIHSELHKWARAFLLRRDEGSGEHQLQYGWQNEYQDMCCGSTNYDKLKSFHLERFTELYHRNTALKEDCKIVWAQICMDERVMQPGYSGWCGTPAMTGGSAFGLPTLTESEYREVTRPSMSRTRSFYNPMVPHTTSPLSAFSPSPWLSSRSTQDDMVLLPSANRPRRLDWRRTPTPFGLPNRDSRYCGHDGRMKAKDLLTDQMFFRRPARAYEGSVYSY</sequence>
<accession>A0AAV9JLZ0</accession>
<evidence type="ECO:0000313" key="1">
    <source>
        <dbReference type="EMBL" id="KAK4546337.1"/>
    </source>
</evidence>
<comment type="caution">
    <text evidence="1">The sequence shown here is derived from an EMBL/GenBank/DDBJ whole genome shotgun (WGS) entry which is preliminary data.</text>
</comment>
<dbReference type="Proteomes" id="UP001324427">
    <property type="component" value="Unassembled WGS sequence"/>
</dbReference>
<organism evidence="1 2">
    <name type="scientific">Oleoguttula mirabilis</name>
    <dbReference type="NCBI Taxonomy" id="1507867"/>
    <lineage>
        <taxon>Eukaryota</taxon>
        <taxon>Fungi</taxon>
        <taxon>Dikarya</taxon>
        <taxon>Ascomycota</taxon>
        <taxon>Pezizomycotina</taxon>
        <taxon>Dothideomycetes</taxon>
        <taxon>Dothideomycetidae</taxon>
        <taxon>Mycosphaerellales</taxon>
        <taxon>Teratosphaeriaceae</taxon>
        <taxon>Oleoguttula</taxon>
    </lineage>
</organism>
<dbReference type="EMBL" id="JAVFHQ010000015">
    <property type="protein sequence ID" value="KAK4546337.1"/>
    <property type="molecule type" value="Genomic_DNA"/>
</dbReference>
<evidence type="ECO:0008006" key="3">
    <source>
        <dbReference type="Google" id="ProtNLM"/>
    </source>
</evidence>
<name>A0AAV9JLZ0_9PEZI</name>
<evidence type="ECO:0000313" key="2">
    <source>
        <dbReference type="Proteomes" id="UP001324427"/>
    </source>
</evidence>
<gene>
    <name evidence="1" type="ORF">LTR36_002014</name>
</gene>
<dbReference type="AlphaFoldDB" id="A0AAV9JLZ0"/>
<reference evidence="1 2" key="1">
    <citation type="submission" date="2021-11" db="EMBL/GenBank/DDBJ databases">
        <title>Black yeast isolated from Biological Soil Crust.</title>
        <authorList>
            <person name="Kurbessoian T."/>
        </authorList>
    </citation>
    <scope>NUCLEOTIDE SEQUENCE [LARGE SCALE GENOMIC DNA]</scope>
    <source>
        <strain evidence="1 2">CCFEE 5522</strain>
    </source>
</reference>
<protein>
    <recommendedName>
        <fullName evidence="3">SprT-like domain-containing protein</fullName>
    </recommendedName>
</protein>
<keyword evidence="2" id="KW-1185">Reference proteome</keyword>